<comment type="caution">
    <text evidence="2">The sequence shown here is derived from an EMBL/GenBank/DDBJ whole genome shotgun (WGS) entry which is preliminary data.</text>
</comment>
<organism evidence="2 3">
    <name type="scientific">Halomonas gemina</name>
    <dbReference type="NCBI Taxonomy" id="2945105"/>
    <lineage>
        <taxon>Bacteria</taxon>
        <taxon>Pseudomonadati</taxon>
        <taxon>Pseudomonadota</taxon>
        <taxon>Gammaproteobacteria</taxon>
        <taxon>Oceanospirillales</taxon>
        <taxon>Halomonadaceae</taxon>
        <taxon>Halomonas</taxon>
    </lineage>
</organism>
<evidence type="ECO:0000313" key="3">
    <source>
        <dbReference type="Proteomes" id="UP001165369"/>
    </source>
</evidence>
<dbReference type="Proteomes" id="UP001165369">
    <property type="component" value="Unassembled WGS sequence"/>
</dbReference>
<dbReference type="InterPro" id="IPR021516">
    <property type="entry name" value="DUF3179"/>
</dbReference>
<keyword evidence="3" id="KW-1185">Reference proteome</keyword>
<proteinExistence type="predicted"/>
<gene>
    <name evidence="2" type="ORF">M8009_08030</name>
</gene>
<evidence type="ECO:0000313" key="2">
    <source>
        <dbReference type="EMBL" id="MCL7940248.1"/>
    </source>
</evidence>
<dbReference type="EMBL" id="JAMJPK010000003">
    <property type="protein sequence ID" value="MCL7940248.1"/>
    <property type="molecule type" value="Genomic_DNA"/>
</dbReference>
<sequence length="348" mass="38006">MHGSHRILATLAVLLLSSPAAGAGLPTVDPPEVAVPHTLEAFRQAVRSGGPAKDGIPSIDRPRFHSAHAADDLLEDGDRIVGLYLDGEARAYPQRILVWHEIVNDELAGTPVSVTYCPLTGTALGFHRGDTELGVSGRLVNSNLVMYDRATDSQWPQILGVAIDGPLAGQGLEELRVIWTTWGAWKARYPETRVLTQETGHVRNYRRDPYGSYNPTSGYYLPESGRLFPVMAKSGRLPPKATVLGFRTEEGAAAVTTEALRRQGVIDLAVGDNHYAVIHDSGLDTGWVLHNPQRTEIRLDELQFGPEGVSGGSTEGLSSVNAYEAMWFAWEAFYPDTLLYRGDEEPRP</sequence>
<name>A0ABT0T058_9GAMM</name>
<keyword evidence="1" id="KW-0732">Signal</keyword>
<evidence type="ECO:0000256" key="1">
    <source>
        <dbReference type="SAM" id="SignalP"/>
    </source>
</evidence>
<feature type="chain" id="PRO_5045562255" evidence="1">
    <location>
        <begin position="24"/>
        <end position="348"/>
    </location>
</feature>
<dbReference type="Pfam" id="PF11376">
    <property type="entry name" value="DUF3179"/>
    <property type="match status" value="1"/>
</dbReference>
<accession>A0ABT0T058</accession>
<dbReference type="RefSeq" id="WP_250060304.1">
    <property type="nucleotide sequence ID" value="NZ_JAMJPK010000003.1"/>
</dbReference>
<feature type="signal peptide" evidence="1">
    <location>
        <begin position="1"/>
        <end position="23"/>
    </location>
</feature>
<reference evidence="2" key="1">
    <citation type="submission" date="2022-05" db="EMBL/GenBank/DDBJ databases">
        <title>Halomonas geminus sp. nov. and Halomonas llamarensis sp. nov. isolated from high-altitude salars of the Atacama Desert.</title>
        <authorList>
            <person name="Hintersatz C."/>
            <person name="Rojas L.A."/>
            <person name="Wei T.-S."/>
            <person name="Kutschke S."/>
            <person name="Lehmann F."/>
            <person name="Jain R."/>
            <person name="Pollmann K."/>
        </authorList>
    </citation>
    <scope>NUCLEOTIDE SEQUENCE</scope>
    <source>
        <strain evidence="2">ATCH28</strain>
    </source>
</reference>
<protein>
    <submittedName>
        <fullName evidence="2">DUF3179 domain-containing protein</fullName>
    </submittedName>
</protein>